<feature type="transmembrane region" description="Helical" evidence="1">
    <location>
        <begin position="155"/>
        <end position="177"/>
    </location>
</feature>
<organism evidence="3 4">
    <name type="scientific">Aristolochia fimbriata</name>
    <name type="common">White veined hardy Dutchman's pipe vine</name>
    <dbReference type="NCBI Taxonomy" id="158543"/>
    <lineage>
        <taxon>Eukaryota</taxon>
        <taxon>Viridiplantae</taxon>
        <taxon>Streptophyta</taxon>
        <taxon>Embryophyta</taxon>
        <taxon>Tracheophyta</taxon>
        <taxon>Spermatophyta</taxon>
        <taxon>Magnoliopsida</taxon>
        <taxon>Magnoliidae</taxon>
        <taxon>Piperales</taxon>
        <taxon>Aristolochiaceae</taxon>
        <taxon>Aristolochia</taxon>
    </lineage>
</organism>
<gene>
    <name evidence="3" type="ORF">H6P81_001289</name>
</gene>
<dbReference type="AlphaFoldDB" id="A0AAV7FAC3"/>
<keyword evidence="1" id="KW-0472">Membrane</keyword>
<dbReference type="EMBL" id="JAINDJ010000002">
    <property type="protein sequence ID" value="KAG9456781.1"/>
    <property type="molecule type" value="Genomic_DNA"/>
</dbReference>
<dbReference type="Proteomes" id="UP000825729">
    <property type="component" value="Unassembled WGS sequence"/>
</dbReference>
<name>A0AAV7FAC3_ARIFI</name>
<keyword evidence="1" id="KW-1133">Transmembrane helix</keyword>
<feature type="signal peptide" evidence="2">
    <location>
        <begin position="1"/>
        <end position="27"/>
    </location>
</feature>
<keyword evidence="4" id="KW-1185">Reference proteome</keyword>
<reference evidence="3 4" key="1">
    <citation type="submission" date="2021-07" db="EMBL/GenBank/DDBJ databases">
        <title>The Aristolochia fimbriata genome: insights into angiosperm evolution, floral development and chemical biosynthesis.</title>
        <authorList>
            <person name="Jiao Y."/>
        </authorList>
    </citation>
    <scope>NUCLEOTIDE SEQUENCE [LARGE SCALE GENOMIC DNA]</scope>
    <source>
        <strain evidence="3">IBCAS-2021</strain>
        <tissue evidence="3">Leaf</tissue>
    </source>
</reference>
<sequence length="199" mass="21915">MGNASHYAPSSFLLLAALVLLASSTPAAVTGSHVQINRRSRSLMSFSERKGNATFECSPAGPCVACQYSEKNDDKYRCSETGYRIPLKCTKTKGGDKEASGNKRRRSILERGDFVTSLQHLRWRRLLGDSSKLDNGKSTYITYRSCVPAVYEEKLSVLGFEGIIVGLLILSAPVVYIRRKRSINMPGVGAVRISTNSRF</sequence>
<dbReference type="PANTHER" id="PTHR36336:SF1">
    <property type="entry name" value="OS09G0560400 PROTEIN"/>
    <property type="match status" value="1"/>
</dbReference>
<feature type="chain" id="PRO_5043574586" evidence="2">
    <location>
        <begin position="28"/>
        <end position="199"/>
    </location>
</feature>
<evidence type="ECO:0000313" key="4">
    <source>
        <dbReference type="Proteomes" id="UP000825729"/>
    </source>
</evidence>
<evidence type="ECO:0000256" key="1">
    <source>
        <dbReference type="SAM" id="Phobius"/>
    </source>
</evidence>
<comment type="caution">
    <text evidence="3">The sequence shown here is derived from an EMBL/GenBank/DDBJ whole genome shotgun (WGS) entry which is preliminary data.</text>
</comment>
<protein>
    <submittedName>
        <fullName evidence="3">Uncharacterized protein</fullName>
    </submittedName>
</protein>
<evidence type="ECO:0000313" key="3">
    <source>
        <dbReference type="EMBL" id="KAG9456781.1"/>
    </source>
</evidence>
<proteinExistence type="predicted"/>
<evidence type="ECO:0000256" key="2">
    <source>
        <dbReference type="SAM" id="SignalP"/>
    </source>
</evidence>
<keyword evidence="2" id="KW-0732">Signal</keyword>
<accession>A0AAV7FAC3</accession>
<dbReference type="PANTHER" id="PTHR36336">
    <property type="entry name" value="OS09G0560400 PROTEIN"/>
    <property type="match status" value="1"/>
</dbReference>
<keyword evidence="1" id="KW-0812">Transmembrane</keyword>